<accession>A0A0A9WTZ8</accession>
<dbReference type="PANTHER" id="PTHR22950:SF702">
    <property type="entry name" value="AMINO ACID TRANSPORTER PROTEIN"/>
    <property type="match status" value="1"/>
</dbReference>
<sequence>MVPVIIPKRINSIRYVSAVGVSMLFYFVIVIVAHSCTNGLKYGKRGDMQYFTTGNQAIYALSIFIFAYMCQLVTPSVYLEQRPKPSIRQLTWASILALSFCTILYILAGIFGYFDFADDTQSSVLSNFDPIHQPYVMVAYVGMMIKLSAAYAMNMLPCRNFVYFCLRWELSTVSY</sequence>
<dbReference type="EMBL" id="GBHO01032375">
    <property type="protein sequence ID" value="JAG11229.1"/>
    <property type="molecule type" value="Transcribed_RNA"/>
</dbReference>
<name>A0A0A9WTZ8_LYGHE</name>
<evidence type="ECO:0000259" key="6">
    <source>
        <dbReference type="Pfam" id="PF01490"/>
    </source>
</evidence>
<dbReference type="PANTHER" id="PTHR22950">
    <property type="entry name" value="AMINO ACID TRANSPORTER"/>
    <property type="match status" value="1"/>
</dbReference>
<dbReference type="AlphaFoldDB" id="A0A0A9WTZ8"/>
<keyword evidence="3 5" id="KW-1133">Transmembrane helix</keyword>
<dbReference type="GO" id="GO:0005737">
    <property type="term" value="C:cytoplasm"/>
    <property type="evidence" value="ECO:0007669"/>
    <property type="project" value="TreeGrafter"/>
</dbReference>
<comment type="subcellular location">
    <subcellularLocation>
        <location evidence="1">Membrane</location>
        <topology evidence="1">Multi-pass membrane protein</topology>
    </subcellularLocation>
</comment>
<gene>
    <name evidence="7" type="primary">Slc38a10_2</name>
    <name evidence="7" type="ORF">CM83_1398</name>
</gene>
<feature type="domain" description="Amino acid transporter transmembrane" evidence="6">
    <location>
        <begin position="6"/>
        <end position="163"/>
    </location>
</feature>
<dbReference type="InterPro" id="IPR013057">
    <property type="entry name" value="AA_transpt_TM"/>
</dbReference>
<feature type="transmembrane region" description="Helical" evidence="5">
    <location>
        <begin position="12"/>
        <end position="33"/>
    </location>
</feature>
<dbReference type="GO" id="GO:0016020">
    <property type="term" value="C:membrane"/>
    <property type="evidence" value="ECO:0007669"/>
    <property type="project" value="UniProtKB-SubCell"/>
</dbReference>
<proteinExistence type="predicted"/>
<organism evidence="7">
    <name type="scientific">Lygus hesperus</name>
    <name type="common">Western plant bug</name>
    <dbReference type="NCBI Taxonomy" id="30085"/>
    <lineage>
        <taxon>Eukaryota</taxon>
        <taxon>Metazoa</taxon>
        <taxon>Ecdysozoa</taxon>
        <taxon>Arthropoda</taxon>
        <taxon>Hexapoda</taxon>
        <taxon>Insecta</taxon>
        <taxon>Pterygota</taxon>
        <taxon>Neoptera</taxon>
        <taxon>Paraneoptera</taxon>
        <taxon>Hemiptera</taxon>
        <taxon>Heteroptera</taxon>
        <taxon>Panheteroptera</taxon>
        <taxon>Cimicomorpha</taxon>
        <taxon>Miridae</taxon>
        <taxon>Mirini</taxon>
        <taxon>Lygus</taxon>
    </lineage>
</organism>
<evidence type="ECO:0000256" key="1">
    <source>
        <dbReference type="ARBA" id="ARBA00004141"/>
    </source>
</evidence>
<evidence type="ECO:0000256" key="3">
    <source>
        <dbReference type="ARBA" id="ARBA00022989"/>
    </source>
</evidence>
<evidence type="ECO:0000256" key="4">
    <source>
        <dbReference type="ARBA" id="ARBA00023136"/>
    </source>
</evidence>
<dbReference type="Pfam" id="PF01490">
    <property type="entry name" value="Aa_trans"/>
    <property type="match status" value="1"/>
</dbReference>
<evidence type="ECO:0000256" key="5">
    <source>
        <dbReference type="SAM" id="Phobius"/>
    </source>
</evidence>
<feature type="transmembrane region" description="Helical" evidence="5">
    <location>
        <begin position="134"/>
        <end position="153"/>
    </location>
</feature>
<feature type="transmembrane region" description="Helical" evidence="5">
    <location>
        <begin position="90"/>
        <end position="114"/>
    </location>
</feature>
<evidence type="ECO:0000256" key="2">
    <source>
        <dbReference type="ARBA" id="ARBA00022692"/>
    </source>
</evidence>
<keyword evidence="4 5" id="KW-0472">Membrane</keyword>
<feature type="transmembrane region" description="Helical" evidence="5">
    <location>
        <begin position="57"/>
        <end position="78"/>
    </location>
</feature>
<evidence type="ECO:0000313" key="7">
    <source>
        <dbReference type="EMBL" id="JAG11229.1"/>
    </source>
</evidence>
<reference evidence="7" key="2">
    <citation type="submission" date="2014-07" db="EMBL/GenBank/DDBJ databases">
        <authorList>
            <person name="Hull J."/>
        </authorList>
    </citation>
    <scope>NUCLEOTIDE SEQUENCE</scope>
</reference>
<dbReference type="GO" id="GO:0015179">
    <property type="term" value="F:L-amino acid transmembrane transporter activity"/>
    <property type="evidence" value="ECO:0007669"/>
    <property type="project" value="TreeGrafter"/>
</dbReference>
<reference evidence="7" key="1">
    <citation type="journal article" date="2014" name="PLoS ONE">
        <title>Transcriptome-Based Identification of ABC Transporters in the Western Tarnished Plant Bug Lygus hesperus.</title>
        <authorList>
            <person name="Hull J.J."/>
            <person name="Chaney K."/>
            <person name="Geib S.M."/>
            <person name="Fabrick J.A."/>
            <person name="Brent C.S."/>
            <person name="Walsh D."/>
            <person name="Lavine L.C."/>
        </authorList>
    </citation>
    <scope>NUCLEOTIDE SEQUENCE</scope>
</reference>
<keyword evidence="2 5" id="KW-0812">Transmembrane</keyword>
<protein>
    <submittedName>
        <fullName evidence="7">Putative sodium-coupled neutral amino acid transporter 10</fullName>
    </submittedName>
</protein>